<feature type="compositionally biased region" description="Acidic residues" evidence="1">
    <location>
        <begin position="167"/>
        <end position="182"/>
    </location>
</feature>
<gene>
    <name evidence="2" type="ORF">NKR23_g491</name>
</gene>
<organism evidence="2 3">
    <name type="scientific">Pleurostoma richardsiae</name>
    <dbReference type="NCBI Taxonomy" id="41990"/>
    <lineage>
        <taxon>Eukaryota</taxon>
        <taxon>Fungi</taxon>
        <taxon>Dikarya</taxon>
        <taxon>Ascomycota</taxon>
        <taxon>Pezizomycotina</taxon>
        <taxon>Sordariomycetes</taxon>
        <taxon>Sordariomycetidae</taxon>
        <taxon>Calosphaeriales</taxon>
        <taxon>Pleurostomataceae</taxon>
        <taxon>Pleurostoma</taxon>
    </lineage>
</organism>
<dbReference type="EMBL" id="JANBVO010000001">
    <property type="protein sequence ID" value="KAJ9157485.1"/>
    <property type="molecule type" value="Genomic_DNA"/>
</dbReference>
<comment type="caution">
    <text evidence="2">The sequence shown here is derived from an EMBL/GenBank/DDBJ whole genome shotgun (WGS) entry which is preliminary data.</text>
</comment>
<protein>
    <submittedName>
        <fullName evidence="2">Uncharacterized protein</fullName>
    </submittedName>
</protein>
<evidence type="ECO:0000313" key="2">
    <source>
        <dbReference type="EMBL" id="KAJ9157485.1"/>
    </source>
</evidence>
<dbReference type="Proteomes" id="UP001174694">
    <property type="component" value="Unassembled WGS sequence"/>
</dbReference>
<feature type="compositionally biased region" description="Basic and acidic residues" evidence="1">
    <location>
        <begin position="107"/>
        <end position="119"/>
    </location>
</feature>
<reference evidence="2" key="1">
    <citation type="submission" date="2022-07" db="EMBL/GenBank/DDBJ databases">
        <title>Fungi with potential for degradation of polypropylene.</title>
        <authorList>
            <person name="Gostincar C."/>
        </authorList>
    </citation>
    <scope>NUCLEOTIDE SEQUENCE</scope>
    <source>
        <strain evidence="2">EXF-13308</strain>
    </source>
</reference>
<evidence type="ECO:0000313" key="3">
    <source>
        <dbReference type="Proteomes" id="UP001174694"/>
    </source>
</evidence>
<keyword evidence="3" id="KW-1185">Reference proteome</keyword>
<feature type="region of interest" description="Disordered" evidence="1">
    <location>
        <begin position="90"/>
        <end position="191"/>
    </location>
</feature>
<name>A0AA38S753_9PEZI</name>
<proteinExistence type="predicted"/>
<accession>A0AA38S753</accession>
<evidence type="ECO:0000256" key="1">
    <source>
        <dbReference type="SAM" id="MobiDB-lite"/>
    </source>
</evidence>
<feature type="region of interest" description="Disordered" evidence="1">
    <location>
        <begin position="35"/>
        <end position="74"/>
    </location>
</feature>
<feature type="compositionally biased region" description="Low complexity" evidence="1">
    <location>
        <begin position="90"/>
        <end position="105"/>
    </location>
</feature>
<dbReference type="AlphaFoldDB" id="A0AA38S753"/>
<feature type="compositionally biased region" description="Basic residues" evidence="1">
    <location>
        <begin position="120"/>
        <end position="132"/>
    </location>
</feature>
<sequence>MAAAVAAFDQPWAGASADKIRRKTRQIDAWRREVAASEPGITCACSGSLSGAGGRSSTSSSSSRRTAVTAPLPGAASSASASCAICRRPASSAATSQASSLSSSSDGRGEHDHHPERRGPLHRGVRRFLRKLSWHDRPRAEPPAGLPTKMYVAGEDLGEGTGGQPEAGEEEEDEDPASDEEDGRGLKGREARLRRAQRLLARNNGAAAAAGLVGAGGPGK</sequence>
<feature type="compositionally biased region" description="Low complexity" evidence="1">
    <location>
        <begin position="55"/>
        <end position="74"/>
    </location>
</feature>